<reference evidence="2 3" key="1">
    <citation type="submission" date="2018-08" db="EMBL/GenBank/DDBJ databases">
        <title>A genome reference for cultivated species of the human gut microbiota.</title>
        <authorList>
            <person name="Zou Y."/>
            <person name="Xue W."/>
            <person name="Luo G."/>
        </authorList>
    </citation>
    <scope>NUCLEOTIDE SEQUENCE [LARGE SCALE GENOMIC DNA]</scope>
    <source>
        <strain evidence="2 3">AM18-14LB</strain>
    </source>
</reference>
<dbReference type="EMBL" id="QRJL01000009">
    <property type="protein sequence ID" value="RHH29493.1"/>
    <property type="molecule type" value="Genomic_DNA"/>
</dbReference>
<dbReference type="Gene3D" id="3.90.550.10">
    <property type="entry name" value="Spore Coat Polysaccharide Biosynthesis Protein SpsA, Chain A"/>
    <property type="match status" value="1"/>
</dbReference>
<proteinExistence type="predicted"/>
<dbReference type="RefSeq" id="WP_118274879.1">
    <property type="nucleotide sequence ID" value="NZ_CAXSNS010000004.1"/>
</dbReference>
<organism evidence="2 3">
    <name type="scientific">Bacteroides uniformis</name>
    <dbReference type="NCBI Taxonomy" id="820"/>
    <lineage>
        <taxon>Bacteria</taxon>
        <taxon>Pseudomonadati</taxon>
        <taxon>Bacteroidota</taxon>
        <taxon>Bacteroidia</taxon>
        <taxon>Bacteroidales</taxon>
        <taxon>Bacteroidaceae</taxon>
        <taxon>Bacteroides</taxon>
    </lineage>
</organism>
<dbReference type="PANTHER" id="PTHR33604:SF3">
    <property type="entry name" value="OSJNBA0004B13.7 PROTEIN"/>
    <property type="match status" value="1"/>
</dbReference>
<dbReference type="SUPFAM" id="SSF53448">
    <property type="entry name" value="Nucleotide-diphospho-sugar transferases"/>
    <property type="match status" value="1"/>
</dbReference>
<keyword evidence="2" id="KW-0808">Transferase</keyword>
<dbReference type="GO" id="GO:0016740">
    <property type="term" value="F:transferase activity"/>
    <property type="evidence" value="ECO:0007669"/>
    <property type="project" value="UniProtKB-KW"/>
</dbReference>
<dbReference type="EMBL" id="WCTJ01000031">
    <property type="protein sequence ID" value="KAB4249602.1"/>
    <property type="molecule type" value="Genomic_DNA"/>
</dbReference>
<comment type="caution">
    <text evidence="2">The sequence shown here is derived from an EMBL/GenBank/DDBJ whole genome shotgun (WGS) entry which is preliminary data.</text>
</comment>
<dbReference type="InterPro" id="IPR029044">
    <property type="entry name" value="Nucleotide-diphossugar_trans"/>
</dbReference>
<reference evidence="1 4" key="2">
    <citation type="journal article" date="2019" name="Nat. Med.">
        <title>A library of human gut bacterial isolates paired with longitudinal multiomics data enables mechanistic microbiome research.</title>
        <authorList>
            <person name="Poyet M."/>
            <person name="Groussin M."/>
            <person name="Gibbons S.M."/>
            <person name="Avila-Pacheco J."/>
            <person name="Jiang X."/>
            <person name="Kearney S.M."/>
            <person name="Perrotta A.R."/>
            <person name="Berdy B."/>
            <person name="Zhao S."/>
            <person name="Lieberman T.D."/>
            <person name="Swanson P.K."/>
            <person name="Smith M."/>
            <person name="Roesemann S."/>
            <person name="Alexander J.E."/>
            <person name="Rich S.A."/>
            <person name="Livny J."/>
            <person name="Vlamakis H."/>
            <person name="Clish C."/>
            <person name="Bullock K."/>
            <person name="Deik A."/>
            <person name="Scott J."/>
            <person name="Pierce K.A."/>
            <person name="Xavier R.J."/>
            <person name="Alm E.J."/>
        </authorList>
    </citation>
    <scope>NUCLEOTIDE SEQUENCE [LARGE SCALE GENOMIC DNA]</scope>
    <source>
        <strain evidence="1 4">BIOML-A3</strain>
    </source>
</reference>
<dbReference type="Proteomes" id="UP000487989">
    <property type="component" value="Unassembled WGS sequence"/>
</dbReference>
<evidence type="ECO:0000313" key="1">
    <source>
        <dbReference type="EMBL" id="KAB4249602.1"/>
    </source>
</evidence>
<protein>
    <submittedName>
        <fullName evidence="2">Glycosyltransferase family 2 protein</fullName>
    </submittedName>
</protein>
<evidence type="ECO:0000313" key="4">
    <source>
        <dbReference type="Proteomes" id="UP000487989"/>
    </source>
</evidence>
<dbReference type="Proteomes" id="UP000283766">
    <property type="component" value="Unassembled WGS sequence"/>
</dbReference>
<dbReference type="AlphaFoldDB" id="A0A414WAH9"/>
<accession>A0A414WAH9</accession>
<sequence>MNIGIVIPCYNRVDSLNRLLVSLEGANYLGEEVDLIFSIDYSGINNIRYLAESFQWEFGSKKIILHPSNIGLKQNILSCGDLVDEYDAVIVLEDDLYVAKDFYNYAKQAAYYYLNNDNIAGISLFSYKYTEIGFYQFYPFQDNYDTFFIQWPSSWGQLWTKRQWHSFRSWLSLNKSLEDINIPASVKLWTHSWKKFYIAYMIDLDKYFVYPYVSFTNDFGSSGVHHTNQSNICTTSLFFGINKKYLFRDFDKSSIYVYDCFFQMRKRNLILNDREYDVCFDLYSTKDVCNIDTNYVITSKTIKKPIISFASIHIPFEYNILTNEGGGFFYLTTKNEYKKQSLAILKKETLRMKMYVPDMIKYVCYKIWRKIFK</sequence>
<dbReference type="PANTHER" id="PTHR33604">
    <property type="entry name" value="OSJNBA0004B13.7 PROTEIN"/>
    <property type="match status" value="1"/>
</dbReference>
<evidence type="ECO:0000313" key="2">
    <source>
        <dbReference type="EMBL" id="RHH29493.1"/>
    </source>
</evidence>
<dbReference type="CDD" id="cd00761">
    <property type="entry name" value="Glyco_tranf_GTA_type"/>
    <property type="match status" value="1"/>
</dbReference>
<name>A0A414WAH9_BACUN</name>
<evidence type="ECO:0000313" key="3">
    <source>
        <dbReference type="Proteomes" id="UP000283766"/>
    </source>
</evidence>
<gene>
    <name evidence="2" type="ORF">DW216_14675</name>
    <name evidence="1" type="ORF">GAP48_16765</name>
</gene>